<dbReference type="Proteomes" id="UP001206483">
    <property type="component" value="Unassembled WGS sequence"/>
</dbReference>
<gene>
    <name evidence="1" type="ORF">FHR36_005926</name>
</gene>
<protein>
    <submittedName>
        <fullName evidence="1">Uncharacterized protein</fullName>
    </submittedName>
</protein>
<reference evidence="1 2" key="1">
    <citation type="submission" date="2022-06" db="EMBL/GenBank/DDBJ databases">
        <title>Sequencing the genomes of 1000 actinobacteria strains.</title>
        <authorList>
            <person name="Klenk H.-P."/>
        </authorList>
    </citation>
    <scope>NUCLEOTIDE SEQUENCE [LARGE SCALE GENOMIC DNA]</scope>
    <source>
        <strain evidence="1 2">DSM 41656</strain>
    </source>
</reference>
<accession>A0ABT1J5M8</accession>
<evidence type="ECO:0000313" key="1">
    <source>
        <dbReference type="EMBL" id="MCP2312745.1"/>
    </source>
</evidence>
<comment type="caution">
    <text evidence="1">The sequence shown here is derived from an EMBL/GenBank/DDBJ whole genome shotgun (WGS) entry which is preliminary data.</text>
</comment>
<sequence length="70" mass="7503">MTAPMTTPADRPLQDCLDDFWQGRLPLLADRPEEPPAPAPDELGPSGVTVAGRELTAVLAPAYRRFTGAD</sequence>
<evidence type="ECO:0000313" key="2">
    <source>
        <dbReference type="Proteomes" id="UP001206483"/>
    </source>
</evidence>
<organism evidence="1 2">
    <name type="scientific">Kitasatospora paracochleata</name>
    <dbReference type="NCBI Taxonomy" id="58354"/>
    <lineage>
        <taxon>Bacteria</taxon>
        <taxon>Bacillati</taxon>
        <taxon>Actinomycetota</taxon>
        <taxon>Actinomycetes</taxon>
        <taxon>Kitasatosporales</taxon>
        <taxon>Streptomycetaceae</taxon>
        <taxon>Kitasatospora</taxon>
    </lineage>
</organism>
<name>A0ABT1J5M8_9ACTN</name>
<proteinExistence type="predicted"/>
<dbReference type="RefSeq" id="WP_253802103.1">
    <property type="nucleotide sequence ID" value="NZ_BAAAUB010000105.1"/>
</dbReference>
<dbReference type="EMBL" id="JAMZDX010000006">
    <property type="protein sequence ID" value="MCP2312745.1"/>
    <property type="molecule type" value="Genomic_DNA"/>
</dbReference>
<keyword evidence="2" id="KW-1185">Reference proteome</keyword>